<evidence type="ECO:0000256" key="4">
    <source>
        <dbReference type="ARBA" id="ARBA00032419"/>
    </source>
</evidence>
<dbReference type="GO" id="GO:0006357">
    <property type="term" value="P:regulation of transcription by RNA polymerase II"/>
    <property type="evidence" value="ECO:0007669"/>
    <property type="project" value="InterPro"/>
</dbReference>
<reference evidence="7" key="1">
    <citation type="submission" date="2020-07" db="EMBL/GenBank/DDBJ databases">
        <title>A long reads based de novo assembly of the rainbow trout Arlee double haploid line genome.</title>
        <authorList>
            <person name="Gao G."/>
            <person name="Palti Y."/>
        </authorList>
    </citation>
    <scope>NUCLEOTIDE SEQUENCE [LARGE SCALE GENOMIC DNA]</scope>
</reference>
<proteinExistence type="inferred from homology"/>
<protein>
    <recommendedName>
        <fullName evidence="2">Cyclin-Q</fullName>
    </recommendedName>
    <alternativeName>
        <fullName evidence="4">Cyclin-related protein FAM58A</fullName>
    </alternativeName>
</protein>
<dbReference type="GO" id="GO:0016538">
    <property type="term" value="F:cyclin-dependent protein serine/threonine kinase regulator activity"/>
    <property type="evidence" value="ECO:0007669"/>
    <property type="project" value="InterPro"/>
</dbReference>
<reference evidence="7" key="3">
    <citation type="submission" date="2025-09" db="UniProtKB">
        <authorList>
            <consortium name="Ensembl"/>
        </authorList>
    </citation>
    <scope>IDENTIFICATION</scope>
</reference>
<evidence type="ECO:0000259" key="6">
    <source>
        <dbReference type="SMART" id="SM00385"/>
    </source>
</evidence>
<keyword evidence="3 5" id="KW-0195">Cyclin</keyword>
<gene>
    <name evidence="7" type="primary">ccnq</name>
</gene>
<evidence type="ECO:0000256" key="5">
    <source>
        <dbReference type="RuleBase" id="RU000383"/>
    </source>
</evidence>
<dbReference type="CDD" id="cd20535">
    <property type="entry name" value="CYCLIN_CCNM_CCNQ_rpt2"/>
    <property type="match status" value="1"/>
</dbReference>
<evidence type="ECO:0000313" key="7">
    <source>
        <dbReference type="Ensembl" id="ENSOMYP00000129830.1"/>
    </source>
</evidence>
<dbReference type="InterPro" id="IPR013763">
    <property type="entry name" value="Cyclin-like_dom"/>
</dbReference>
<dbReference type="SMART" id="SM00385">
    <property type="entry name" value="CYCLIN"/>
    <property type="match status" value="2"/>
</dbReference>
<dbReference type="SUPFAM" id="SSF47954">
    <property type="entry name" value="Cyclin-like"/>
    <property type="match status" value="2"/>
</dbReference>
<dbReference type="AlphaFoldDB" id="A0A8K9X990"/>
<dbReference type="InterPro" id="IPR036915">
    <property type="entry name" value="Cyclin-like_sf"/>
</dbReference>
<feature type="domain" description="Cyclin-like" evidence="6">
    <location>
        <begin position="236"/>
        <end position="329"/>
    </location>
</feature>
<dbReference type="Ensembl" id="ENSOMYT00000139899.1">
    <property type="protein sequence ID" value="ENSOMYP00000129830.1"/>
    <property type="gene ID" value="ENSOMYG00000035679.2"/>
</dbReference>
<reference evidence="7" key="2">
    <citation type="submission" date="2025-08" db="UniProtKB">
        <authorList>
            <consortium name="Ensembl"/>
        </authorList>
    </citation>
    <scope>IDENTIFICATION</scope>
</reference>
<evidence type="ECO:0000313" key="8">
    <source>
        <dbReference type="Proteomes" id="UP000694395"/>
    </source>
</evidence>
<dbReference type="InterPro" id="IPR048055">
    <property type="entry name" value="Cyclin-Q_first_cyclin_box"/>
</dbReference>
<organism evidence="7 8">
    <name type="scientific">Oncorhynchus mykiss</name>
    <name type="common">Rainbow trout</name>
    <name type="synonym">Salmo gairdneri</name>
    <dbReference type="NCBI Taxonomy" id="8022"/>
    <lineage>
        <taxon>Eukaryota</taxon>
        <taxon>Metazoa</taxon>
        <taxon>Chordata</taxon>
        <taxon>Craniata</taxon>
        <taxon>Vertebrata</taxon>
        <taxon>Euteleostomi</taxon>
        <taxon>Actinopterygii</taxon>
        <taxon>Neopterygii</taxon>
        <taxon>Teleostei</taxon>
        <taxon>Protacanthopterygii</taxon>
        <taxon>Salmoniformes</taxon>
        <taxon>Salmonidae</taxon>
        <taxon>Salmoninae</taxon>
        <taxon>Oncorhynchus</taxon>
    </lineage>
</organism>
<evidence type="ECO:0000256" key="2">
    <source>
        <dbReference type="ARBA" id="ARBA00019501"/>
    </source>
</evidence>
<sequence>MARFITPGSMEAVSRLGGAPGGKRGAPALDTDTDSTREIKTHFRVCRFIMETGTVPKQYPPPAHIHYGWSVSPGLCGCRILLQTSANTPEYIIILNTAFISRIKCRGLAGAETYTTLALTSPSPHFALSLGVKLGMRSVPVATACVLYHRFFQCVSVTVYEPYLVAMSCIYLAGKVEEQHLRTRDIINVCHRYFHSSSEPLNCDGEFWDLRDSVVQCELLVLRQLNFHVSFQHPHKYLLHYLLSVKSLVNRHAWSRTPVAETTWALLRDCYHGTMCVRHAPQHIAIATLYLALLSYGVEVPVGEREWWQVLCEDITKEHIDAIISDLLHLYDMEAKCT</sequence>
<feature type="domain" description="Cyclin-like" evidence="6">
    <location>
        <begin position="125"/>
        <end position="223"/>
    </location>
</feature>
<dbReference type="InterPro" id="IPR006671">
    <property type="entry name" value="Cyclin_N"/>
</dbReference>
<dbReference type="Gene3D" id="1.10.472.10">
    <property type="entry name" value="Cyclin-like"/>
    <property type="match status" value="2"/>
</dbReference>
<evidence type="ECO:0000256" key="3">
    <source>
        <dbReference type="ARBA" id="ARBA00023127"/>
    </source>
</evidence>
<comment type="similarity">
    <text evidence="1">Belongs to the cyclin family. Cyclin-like FAM58 subfamily.</text>
</comment>
<dbReference type="CDD" id="cd20534">
    <property type="entry name" value="CYCLIN_CCNM_CCNQ_rpt1"/>
    <property type="match status" value="1"/>
</dbReference>
<evidence type="ECO:0000256" key="1">
    <source>
        <dbReference type="ARBA" id="ARBA00010390"/>
    </source>
</evidence>
<dbReference type="FunFam" id="1.10.472.10:FF:000042">
    <property type="entry name" value="FAM58A isoform 1"/>
    <property type="match status" value="1"/>
</dbReference>
<dbReference type="GeneTree" id="ENSGT00940000155445"/>
<dbReference type="PANTHER" id="PTHR10026">
    <property type="entry name" value="CYCLIN"/>
    <property type="match status" value="1"/>
</dbReference>
<dbReference type="InterPro" id="IPR048053">
    <property type="entry name" value="Cyclin-Q_second_cyclin_box"/>
</dbReference>
<dbReference type="Pfam" id="PF00134">
    <property type="entry name" value="Cyclin_N"/>
    <property type="match status" value="1"/>
</dbReference>
<name>A0A8K9X990_ONCMY</name>
<dbReference type="Proteomes" id="UP000694395">
    <property type="component" value="Chromosome 9"/>
</dbReference>
<accession>A0A8K9X990</accession>
<dbReference type="InterPro" id="IPR043198">
    <property type="entry name" value="Cyclin/Ssn8"/>
</dbReference>
<keyword evidence="8" id="KW-1185">Reference proteome</keyword>